<gene>
    <name evidence="2" type="ORF">CHA01nite_37730</name>
</gene>
<proteinExistence type="predicted"/>
<dbReference type="SUPFAM" id="SSF56317">
    <property type="entry name" value="Carbon-nitrogen hydrolase"/>
    <property type="match status" value="1"/>
</dbReference>
<sequence>MKNDSFYFTPSEIFLAYKKVKHFFYYDNANLLEKEKLANFEQSVFYENIQTDCKSDFSVVQNALYIRILDFVDQYFNSKSGSLELSKRIRLIKLPKKIKDSKLDVITNRSNSEEKYVIERTSKFADFPIEVHILSVLWIMYSGRYLQPDIHDASYANILDFEFLNHKSEPSENLKLFKPYFVQYQLWRDSAINKAESLLAEKRDVTILSLDLKDFFHCISLNLQDVFEKIDLNVNKISSDKNILDKIKNINSIFFKIHHAYKLILEDYKNTKYEVFSLPVGLISSGLLSNYYLSELDNRIVNNLNPAFYGRYVDDLMFVFSDLNSNINSNLNSSIISFLNKNFVEKGILNFNIENTQIRNIYFRNNKYVDYKNNINLAELDECISKFNISDGQLNSFLVDNIKFNVNNLDINTYEGYNQVFNYESLQVQSSKIVLHYLAHKESKAIINIFKRKLDNQRSEFRFLPDEDEISEKFDEEAFELKYNDSINKFRSISDFSENKYGASKFLAKMIFAKSYGNQEFDEDSDNQILTFFRGELAVKFYSLWEKVATYFIVSNRLDYLVQFKRNVENSIIKTEFSDNIESNKSQKDVFIEYFRVSLSIPLALNPSIVRNIKNNGEDEYDFFRSCEEVAFKLRASNLFRHSLMSIPACNLTNILYTKLSLLEKDFNYYNFENLGKKSKQNIDKDELFQLCKKLCYLAPNYVQFHEVNILRIIAVVSNFDDEKKDVEIPEFNYIYPSNNLQAIQEDKSLNKDVEHIINRIPDDSFNLYYFINYSWKAGFSIKKREKLKNKYFQICVLNSTENIQALNIDIKGENLKDEKLNGTDKSVAIANIKVHSSDMFASIHNNANVKKDRRKLIFNLINDADRSNADLLVFPEVSIPYSWIRLLAERSHKRYMGIVAGLEHWVNKKKIVFNFLVTILPFKINHYNTSLVKLRLKNHYSHSETHLIKGYRLKIPNQDKKKCFKMTYDLFHWRKTYFSVYNCFELADIYHRSIFKSKVDFIIASEYNRDTTYFSDIAGAWVRDIHSYYIQVNSSDFGDSRIIQPAKSYEKDLVQIKGGINSVVLIDKLKISDLRAFQFKEYHLQKDEIDKGKTSFKPTPPDFDRENVKLRIKDKNFK</sequence>
<dbReference type="InterPro" id="IPR000477">
    <property type="entry name" value="RT_dom"/>
</dbReference>
<keyword evidence="3" id="KW-1185">Reference proteome</keyword>
<organism evidence="2 3">
    <name type="scientific">Chryseobacterium hagamense</name>
    <dbReference type="NCBI Taxonomy" id="395935"/>
    <lineage>
        <taxon>Bacteria</taxon>
        <taxon>Pseudomonadati</taxon>
        <taxon>Bacteroidota</taxon>
        <taxon>Flavobacteriia</taxon>
        <taxon>Flavobacteriales</taxon>
        <taxon>Weeksellaceae</taxon>
        <taxon>Chryseobacterium group</taxon>
        <taxon>Chryseobacterium</taxon>
    </lineage>
</organism>
<dbReference type="Proteomes" id="UP000321863">
    <property type="component" value="Unassembled WGS sequence"/>
</dbReference>
<evidence type="ECO:0000313" key="3">
    <source>
        <dbReference type="Proteomes" id="UP000321863"/>
    </source>
</evidence>
<dbReference type="Pfam" id="PF00078">
    <property type="entry name" value="RVT_1"/>
    <property type="match status" value="1"/>
</dbReference>
<dbReference type="EMBL" id="BJYJ01000042">
    <property type="protein sequence ID" value="GEN78033.1"/>
    <property type="molecule type" value="Genomic_DNA"/>
</dbReference>
<dbReference type="OrthoDB" id="9780724at2"/>
<evidence type="ECO:0000313" key="2">
    <source>
        <dbReference type="EMBL" id="GEN78033.1"/>
    </source>
</evidence>
<reference evidence="2 3" key="1">
    <citation type="submission" date="2019-07" db="EMBL/GenBank/DDBJ databases">
        <title>Whole genome shotgun sequence of Chryseobacterium hagamense NBRC 105253.</title>
        <authorList>
            <person name="Hosoyama A."/>
            <person name="Uohara A."/>
            <person name="Ohji S."/>
            <person name="Ichikawa N."/>
        </authorList>
    </citation>
    <scope>NUCLEOTIDE SEQUENCE [LARGE SCALE GENOMIC DNA]</scope>
    <source>
        <strain evidence="2 3">NBRC 105253</strain>
    </source>
</reference>
<dbReference type="AlphaFoldDB" id="A0A511YS62"/>
<comment type="caution">
    <text evidence="2">The sequence shown here is derived from an EMBL/GenBank/DDBJ whole genome shotgun (WGS) entry which is preliminary data.</text>
</comment>
<dbReference type="InterPro" id="IPR036526">
    <property type="entry name" value="C-N_Hydrolase_sf"/>
</dbReference>
<evidence type="ECO:0000259" key="1">
    <source>
        <dbReference type="Pfam" id="PF00078"/>
    </source>
</evidence>
<protein>
    <recommendedName>
        <fullName evidence="1">Reverse transcriptase domain-containing protein</fullName>
    </recommendedName>
</protein>
<feature type="domain" description="Reverse transcriptase" evidence="1">
    <location>
        <begin position="191"/>
        <end position="329"/>
    </location>
</feature>
<name>A0A511YS62_9FLAO</name>
<dbReference type="RefSeq" id="WP_146944360.1">
    <property type="nucleotide sequence ID" value="NZ_BJYJ01000042.1"/>
</dbReference>
<accession>A0A511YS62</accession>